<sequence length="312" mass="35317">MIMALLESIKLNRVRILACCVVLCYSSIACSEDVNFPLIVGNIKTIVNKKVVFTTYADHENNTYIFKMTGSAIDITPNNIRIRLRKGSKIIYEGDPLIKKIEGKSIIVNKGSQEVDIILPDVNYDADLEIDFIVTDWIYTPNNATKDKFDISTKVAAWFTFMDSKTLNIHTIIPTNPYCKIHAHNGNNIDLGTIIAGNKKTKNIRLTLECQDVYSASINFKMDNILNGSDGEKATTLKGGFLSIYDKNKQILKIDGSEWQNIILYNDQYHYNGMEYRPVFEESVKYSIVNDAKNVITGGRFSKKLNVTIRMN</sequence>
<evidence type="ECO:0000313" key="2">
    <source>
        <dbReference type="EMBL" id="PSU88705.1"/>
    </source>
</evidence>
<gene>
    <name evidence="2" type="ORF">C9J27_25100</name>
</gene>
<name>A0A2T3KAG4_9GAMM</name>
<evidence type="ECO:0000256" key="1">
    <source>
        <dbReference type="SAM" id="SignalP"/>
    </source>
</evidence>
<dbReference type="EMBL" id="PYNF01000051">
    <property type="protein sequence ID" value="PSU88705.1"/>
    <property type="molecule type" value="Genomic_DNA"/>
</dbReference>
<comment type="caution">
    <text evidence="2">The sequence shown here is derived from an EMBL/GenBank/DDBJ whole genome shotgun (WGS) entry which is preliminary data.</text>
</comment>
<feature type="chain" id="PRO_5015461870" description="Adhesin" evidence="1">
    <location>
        <begin position="32"/>
        <end position="312"/>
    </location>
</feature>
<proteinExistence type="predicted"/>
<feature type="signal peptide" evidence="1">
    <location>
        <begin position="1"/>
        <end position="31"/>
    </location>
</feature>
<protein>
    <recommendedName>
        <fullName evidence="4">Adhesin</fullName>
    </recommendedName>
</protein>
<organism evidence="2 3">
    <name type="scientific">Photobacterium kishitanii</name>
    <dbReference type="NCBI Taxonomy" id="318456"/>
    <lineage>
        <taxon>Bacteria</taxon>
        <taxon>Pseudomonadati</taxon>
        <taxon>Pseudomonadota</taxon>
        <taxon>Gammaproteobacteria</taxon>
        <taxon>Vibrionales</taxon>
        <taxon>Vibrionaceae</taxon>
        <taxon>Photobacterium</taxon>
    </lineage>
</organism>
<evidence type="ECO:0008006" key="4">
    <source>
        <dbReference type="Google" id="ProtNLM"/>
    </source>
</evidence>
<evidence type="ECO:0000313" key="3">
    <source>
        <dbReference type="Proteomes" id="UP000241426"/>
    </source>
</evidence>
<accession>A0A2T3KAG4</accession>
<dbReference type="AlphaFoldDB" id="A0A2T3KAG4"/>
<keyword evidence="1" id="KW-0732">Signal</keyword>
<reference evidence="2 3" key="1">
    <citation type="submission" date="2018-01" db="EMBL/GenBank/DDBJ databases">
        <title>Whole genome sequencing of Histamine producing bacteria.</title>
        <authorList>
            <person name="Butler K."/>
        </authorList>
    </citation>
    <scope>NUCLEOTIDE SEQUENCE [LARGE SCALE GENOMIC DNA]</scope>
    <source>
        <strain evidence="2 3">FS-7.2</strain>
    </source>
</reference>
<dbReference type="Proteomes" id="UP000241426">
    <property type="component" value="Unassembled WGS sequence"/>
</dbReference>